<keyword evidence="3" id="KW-1185">Reference proteome</keyword>
<dbReference type="RefSeq" id="WP_132406750.1">
    <property type="nucleotide sequence ID" value="NZ_SMKA01000051.1"/>
</dbReference>
<dbReference type="Proteomes" id="UP000295075">
    <property type="component" value="Unassembled WGS sequence"/>
</dbReference>
<reference evidence="2 3" key="1">
    <citation type="submission" date="2019-03" db="EMBL/GenBank/DDBJ databases">
        <title>Draft genome sequences of novel Actinobacteria.</title>
        <authorList>
            <person name="Sahin N."/>
            <person name="Ay H."/>
            <person name="Saygin H."/>
        </authorList>
    </citation>
    <scope>NUCLEOTIDE SEQUENCE [LARGE SCALE GENOMIC DNA]</scope>
    <source>
        <strain evidence="2 3">JCM 30547</strain>
    </source>
</reference>
<evidence type="ECO:0008006" key="4">
    <source>
        <dbReference type="Google" id="ProtNLM"/>
    </source>
</evidence>
<proteinExistence type="predicted"/>
<feature type="chain" id="PRO_5039568998" description="Secreted protein" evidence="1">
    <location>
        <begin position="27"/>
        <end position="115"/>
    </location>
</feature>
<dbReference type="AlphaFoldDB" id="A0A4R4Q565"/>
<accession>A0A4R4Q565</accession>
<protein>
    <recommendedName>
        <fullName evidence="4">Secreted protein</fullName>
    </recommendedName>
</protein>
<comment type="caution">
    <text evidence="2">The sequence shown here is derived from an EMBL/GenBank/DDBJ whole genome shotgun (WGS) entry which is preliminary data.</text>
</comment>
<evidence type="ECO:0000313" key="3">
    <source>
        <dbReference type="Proteomes" id="UP000295075"/>
    </source>
</evidence>
<evidence type="ECO:0000313" key="2">
    <source>
        <dbReference type="EMBL" id="TDC30032.1"/>
    </source>
</evidence>
<keyword evidence="1" id="KW-0732">Signal</keyword>
<name>A0A4R4Q565_9ACTN</name>
<feature type="signal peptide" evidence="1">
    <location>
        <begin position="1"/>
        <end position="26"/>
    </location>
</feature>
<dbReference type="EMBL" id="SMKA01000051">
    <property type="protein sequence ID" value="TDC30032.1"/>
    <property type="molecule type" value="Genomic_DNA"/>
</dbReference>
<sequence length="115" mass="12133">MFRVVRSTLLAAALVMGALVPTVGNTAPAAAAVQNKAYLKLVFNCGRVGDVSVTIEGPGVRSGARDKIGTYYFQGRGGIYIVKRLSNGRIAPKTAYLSVRAGTTRTVLVCNSNWA</sequence>
<dbReference type="OrthoDB" id="3535191at2"/>
<organism evidence="2 3">
    <name type="scientific">Kribbella albertanoniae</name>
    <dbReference type="NCBI Taxonomy" id="1266829"/>
    <lineage>
        <taxon>Bacteria</taxon>
        <taxon>Bacillati</taxon>
        <taxon>Actinomycetota</taxon>
        <taxon>Actinomycetes</taxon>
        <taxon>Propionibacteriales</taxon>
        <taxon>Kribbellaceae</taxon>
        <taxon>Kribbella</taxon>
    </lineage>
</organism>
<gene>
    <name evidence="2" type="ORF">E1261_14345</name>
</gene>
<evidence type="ECO:0000256" key="1">
    <source>
        <dbReference type="SAM" id="SignalP"/>
    </source>
</evidence>